<accession>A0AAG5DNH3</accession>
<reference evidence="1" key="1">
    <citation type="submission" date="2024-04" db="UniProtKB">
        <authorList>
            <consortium name="EnsemblMetazoa"/>
        </authorList>
    </citation>
    <scope>IDENTIFICATION</scope>
    <source>
        <strain evidence="1">EBRO</strain>
    </source>
</reference>
<organism evidence="1 2">
    <name type="scientific">Anopheles atroparvus</name>
    <name type="common">European mosquito</name>
    <dbReference type="NCBI Taxonomy" id="41427"/>
    <lineage>
        <taxon>Eukaryota</taxon>
        <taxon>Metazoa</taxon>
        <taxon>Ecdysozoa</taxon>
        <taxon>Arthropoda</taxon>
        <taxon>Hexapoda</taxon>
        <taxon>Insecta</taxon>
        <taxon>Pterygota</taxon>
        <taxon>Neoptera</taxon>
        <taxon>Endopterygota</taxon>
        <taxon>Diptera</taxon>
        <taxon>Nematocera</taxon>
        <taxon>Culicoidea</taxon>
        <taxon>Culicidae</taxon>
        <taxon>Anophelinae</taxon>
        <taxon>Anopheles</taxon>
    </lineage>
</organism>
<keyword evidence="2" id="KW-1185">Reference proteome</keyword>
<name>A0AAG5DNH3_ANOAO</name>
<dbReference type="AlphaFoldDB" id="A0AAG5DNH3"/>
<protein>
    <submittedName>
        <fullName evidence="1">Uncharacterized protein</fullName>
    </submittedName>
</protein>
<sequence>MFSLSTESTFPESWALKHPVKQNTADEGVRSDEYFWSNLMNDVNTHAFYMLGYIEDFFIYRTFDSTESWVPVQVIYVLVPPPPSLIVLISC</sequence>
<dbReference type="Proteomes" id="UP000075880">
    <property type="component" value="Unassembled WGS sequence"/>
</dbReference>
<proteinExistence type="predicted"/>
<evidence type="ECO:0000313" key="1">
    <source>
        <dbReference type="EnsemblMetazoa" id="ENSAATROPP012726"/>
    </source>
</evidence>
<evidence type="ECO:0000313" key="2">
    <source>
        <dbReference type="Proteomes" id="UP000075880"/>
    </source>
</evidence>
<dbReference type="EnsemblMetazoa" id="ENSAATROPT013969">
    <property type="protein sequence ID" value="ENSAATROPP012726"/>
    <property type="gene ID" value="ENSAATROPG011333"/>
</dbReference>